<organism evidence="2 3">
    <name type="scientific">Paeniglutamicibacter gangotriensis</name>
    <dbReference type="NCBI Taxonomy" id="254787"/>
    <lineage>
        <taxon>Bacteria</taxon>
        <taxon>Bacillati</taxon>
        <taxon>Actinomycetota</taxon>
        <taxon>Actinomycetes</taxon>
        <taxon>Micrococcales</taxon>
        <taxon>Micrococcaceae</taxon>
        <taxon>Paeniglutamicibacter</taxon>
    </lineage>
</organism>
<accession>A0A5B0E7G7</accession>
<dbReference type="AlphaFoldDB" id="A0A5B0E7G7"/>
<keyword evidence="1" id="KW-1133">Transmembrane helix</keyword>
<proteinExistence type="predicted"/>
<evidence type="ECO:0000313" key="3">
    <source>
        <dbReference type="Proteomes" id="UP000323856"/>
    </source>
</evidence>
<protein>
    <submittedName>
        <fullName evidence="2">Uncharacterized protein</fullName>
    </submittedName>
</protein>
<dbReference type="Proteomes" id="UP000323856">
    <property type="component" value="Unassembled WGS sequence"/>
</dbReference>
<evidence type="ECO:0000256" key="1">
    <source>
        <dbReference type="SAM" id="Phobius"/>
    </source>
</evidence>
<name>A0A5B0E7G7_9MICC</name>
<dbReference type="OrthoDB" id="9988932at2"/>
<keyword evidence="1" id="KW-0812">Transmembrane</keyword>
<reference evidence="2 3" key="1">
    <citation type="submission" date="2019-07" db="EMBL/GenBank/DDBJ databases">
        <title>Analysis of the biochemical properties, biological activity and biotechnological potential of siderophores and biosurfactants produced by Antarctic psychrotolerant bacteria.</title>
        <authorList>
            <person name="Styczynski M."/>
            <person name="Krucon T."/>
            <person name="Decewicz P."/>
            <person name="Dziewit L."/>
        </authorList>
    </citation>
    <scope>NUCLEOTIDE SEQUENCE [LARGE SCALE GENOMIC DNA]</scope>
    <source>
        <strain evidence="2 3">ANT_H27</strain>
    </source>
</reference>
<dbReference type="RefSeq" id="WP_149620901.1">
    <property type="nucleotide sequence ID" value="NZ_VOBL01000029.1"/>
</dbReference>
<feature type="transmembrane region" description="Helical" evidence="1">
    <location>
        <begin position="81"/>
        <end position="100"/>
    </location>
</feature>
<gene>
    <name evidence="2" type="ORF">FQ154_18735</name>
</gene>
<evidence type="ECO:0000313" key="2">
    <source>
        <dbReference type="EMBL" id="KAA0973339.1"/>
    </source>
</evidence>
<sequence>MSETVIILVLIALGCVLPLIGLFRVTLRARRNLPEADRISVEEQLKEGQQTGLYPVKPFANSARATADAPILEWDKVRWDLGLVGGGIICGSIGSALSVFL</sequence>
<dbReference type="EMBL" id="VOBL01000029">
    <property type="protein sequence ID" value="KAA0973339.1"/>
    <property type="molecule type" value="Genomic_DNA"/>
</dbReference>
<comment type="caution">
    <text evidence="2">The sequence shown here is derived from an EMBL/GenBank/DDBJ whole genome shotgun (WGS) entry which is preliminary data.</text>
</comment>
<keyword evidence="1" id="KW-0472">Membrane</keyword>
<feature type="transmembrane region" description="Helical" evidence="1">
    <location>
        <begin position="6"/>
        <end position="27"/>
    </location>
</feature>